<reference evidence="3" key="1">
    <citation type="submission" date="2021-02" db="EMBL/GenBank/DDBJ databases">
        <title>Genome-Resolved Metagenomics of a Microbial Community Performing Photosynthetic Biological Nutrient Removal.</title>
        <authorList>
            <person name="Mcdaniel E.A."/>
        </authorList>
    </citation>
    <scope>NUCLEOTIDE SEQUENCE</scope>
    <source>
        <strain evidence="3">UWPOB_OBS1</strain>
    </source>
</reference>
<organism evidence="3 4">
    <name type="scientific">Candidatus Obscuribacter phosphatis</name>
    <dbReference type="NCBI Taxonomy" id="1906157"/>
    <lineage>
        <taxon>Bacteria</taxon>
        <taxon>Bacillati</taxon>
        <taxon>Candidatus Melainabacteria</taxon>
        <taxon>Candidatus Obscuribacterales</taxon>
        <taxon>Candidatus Obscuribacteraceae</taxon>
        <taxon>Candidatus Obscuribacter</taxon>
    </lineage>
</organism>
<name>A0A8J7TKD7_9BACT</name>
<dbReference type="Proteomes" id="UP000664277">
    <property type="component" value="Unassembled WGS sequence"/>
</dbReference>
<comment type="caution">
    <text evidence="3">The sequence shown here is derived from an EMBL/GenBank/DDBJ whole genome shotgun (WGS) entry which is preliminary data.</text>
</comment>
<evidence type="ECO:0000259" key="2">
    <source>
        <dbReference type="Pfam" id="PF08486"/>
    </source>
</evidence>
<gene>
    <name evidence="3" type="ORF">J0M35_05370</name>
</gene>
<dbReference type="AlphaFoldDB" id="A0A8J7TKD7"/>
<accession>A0A8J7TKD7</accession>
<evidence type="ECO:0000313" key="3">
    <source>
        <dbReference type="EMBL" id="MBN8659770.1"/>
    </source>
</evidence>
<feature type="region of interest" description="Disordered" evidence="1">
    <location>
        <begin position="56"/>
        <end position="82"/>
    </location>
</feature>
<evidence type="ECO:0000313" key="4">
    <source>
        <dbReference type="Proteomes" id="UP000664277"/>
    </source>
</evidence>
<dbReference type="PANTHER" id="PTHR30032:SF4">
    <property type="entry name" value="AMIDASE ENHANCER"/>
    <property type="match status" value="1"/>
</dbReference>
<evidence type="ECO:0000256" key="1">
    <source>
        <dbReference type="SAM" id="MobiDB-lite"/>
    </source>
</evidence>
<dbReference type="NCBIfam" id="TIGR02669">
    <property type="entry name" value="SpoIID_LytB"/>
    <property type="match status" value="1"/>
</dbReference>
<protein>
    <submittedName>
        <fullName evidence="3">SpoIID/LytB domain-containing protein</fullName>
    </submittedName>
</protein>
<dbReference type="InterPro" id="IPR051922">
    <property type="entry name" value="Bact_Sporulation_Assoc"/>
</dbReference>
<dbReference type="PANTHER" id="PTHR30032">
    <property type="entry name" value="N-ACETYLMURAMOYL-L-ALANINE AMIDASE-RELATED"/>
    <property type="match status" value="1"/>
</dbReference>
<feature type="domain" description="Sporulation stage II protein D amidase enhancer LytB N-terminal" evidence="2">
    <location>
        <begin position="300"/>
        <end position="388"/>
    </location>
</feature>
<sequence>MTESKQANSDNLDSKKISVEISCSTGYLDISGGAIGDDEAAGVMAALRAYLQWQDEKRAGKPKSDDGSNWAKSGRPTTPSVMPSSWRNLTLSFTVLLASAFSATGAGAQEIYSDKDQTNLALADSQYAPETSAKPLAISLAAAKTAPPFHIRVLVKEGERLDLDIPDGAAVYSVADGALVGNLPAATGFSALLDFNQGKQLALRGKGAADRFLAPVENVVFTPTTAPSLKGATEKLLPLAALPNSLTSSEGSSSKVKIDGSQGYIIVPPEGRQANCLIGVGNRYYRGSILLKPTVKNGATQISAINLLPIEDYLLSVVPSEVPRSWPAEALKAQAVAARSYAYANLNKNQKLGFDVRDTVDDQVYLGVQSESEETNRACAETRGIVLKHNGKVISAFFHSTSGGTTEVSESVWGKPLPFLKAVYDYDDESPHFNWQREVKLPPLTNLLQQQPSLSQSQSGPLLSDGSSRSEKVLALLVVSRYPGEAKRVKNLMVVGESRIRLLSGAEARRLFNLPSTQFSVYQNGDAFIFGGRGFGHGLGLSQWGAKALADRGYNAAQILSYYYKDVTIESLPGTSLLDGLRQESSI</sequence>
<feature type="compositionally biased region" description="Basic and acidic residues" evidence="1">
    <location>
        <begin position="56"/>
        <end position="66"/>
    </location>
</feature>
<proteinExistence type="predicted"/>
<dbReference type="GO" id="GO:0030288">
    <property type="term" value="C:outer membrane-bounded periplasmic space"/>
    <property type="evidence" value="ECO:0007669"/>
    <property type="project" value="TreeGrafter"/>
</dbReference>
<dbReference type="InterPro" id="IPR013693">
    <property type="entry name" value="SpoIID/LytB_N"/>
</dbReference>
<dbReference type="EMBL" id="JAFLCK010000005">
    <property type="protein sequence ID" value="MBN8659770.1"/>
    <property type="molecule type" value="Genomic_DNA"/>
</dbReference>
<dbReference type="Pfam" id="PF08486">
    <property type="entry name" value="SpoIID"/>
    <property type="match status" value="1"/>
</dbReference>
<dbReference type="GO" id="GO:0030435">
    <property type="term" value="P:sporulation resulting in formation of a cellular spore"/>
    <property type="evidence" value="ECO:0007669"/>
    <property type="project" value="InterPro"/>
</dbReference>
<dbReference type="InterPro" id="IPR013486">
    <property type="entry name" value="SpoIID/LytB"/>
</dbReference>